<feature type="transmembrane region" description="Helical" evidence="3">
    <location>
        <begin position="486"/>
        <end position="509"/>
    </location>
</feature>
<feature type="transmembrane region" description="Helical" evidence="3">
    <location>
        <begin position="50"/>
        <end position="69"/>
    </location>
</feature>
<feature type="transmembrane region" description="Helical" evidence="3">
    <location>
        <begin position="376"/>
        <end position="396"/>
    </location>
</feature>
<keyword evidence="3" id="KW-0812">Transmembrane</keyword>
<evidence type="ECO:0000313" key="5">
    <source>
        <dbReference type="Proteomes" id="UP001355207"/>
    </source>
</evidence>
<dbReference type="SUPFAM" id="SSF103473">
    <property type="entry name" value="MFS general substrate transporter"/>
    <property type="match status" value="1"/>
</dbReference>
<gene>
    <name evidence="4" type="ORF">L201_001569</name>
</gene>
<evidence type="ECO:0000256" key="1">
    <source>
        <dbReference type="ARBA" id="ARBA00004141"/>
    </source>
</evidence>
<dbReference type="InterPro" id="IPR036259">
    <property type="entry name" value="MFS_trans_sf"/>
</dbReference>
<feature type="region of interest" description="Disordered" evidence="2">
    <location>
        <begin position="262"/>
        <end position="313"/>
    </location>
</feature>
<keyword evidence="5" id="KW-1185">Reference proteome</keyword>
<feature type="compositionally biased region" description="Low complexity" evidence="2">
    <location>
        <begin position="288"/>
        <end position="313"/>
    </location>
</feature>
<sequence length="515" mass="56767">MSEDITSTGPVNRGDSRWSVGRILDEIGLVSLWETGPDSWLVLISRTTRMFAYGSNGIFIALFFSELGFSDFKIGLFMTLTLFGDVFLTILLTLIADNYLGRRNILKFGSIMMILSGLVFIYFENYYILLFASIIGIISATGGDFGPFRAIEESILSYITTTTNKKNSKIRSNVLSWYVVTSALGSAIGTELSGKLVNYLSQKPNWNNIRAYHTMFWLYVINGTIGLICILLLSDRTEVNPNVNGKQQLKDEEDSEIIENQRLLNEDQDDDDDNDGNRKSNSSTIENIPLSSTSTINPPTTTPNGDTISSRSDSKWSSRLSQISQQTRSVMFKLWPLLAVDTLADGMVGYALTTYYLSLKYKLSNSLLGDITSISYFLAAISSIAAGPLANHLGLINTMVFTHIPSSAAVLLFPLPSENNLVLTIILFFIRTGLNNMDQAPRAAFIAAVVPTNELTAVNGITSTLRTLSSTVGPTITGWLAQGENFWIAFVAAGSLRLAYDFGLWALFVNMKINQ</sequence>
<name>A0AAX4JMN4_9TREE</name>
<organism evidence="4 5">
    <name type="scientific">Kwoniella dendrophila CBS 6074</name>
    <dbReference type="NCBI Taxonomy" id="1295534"/>
    <lineage>
        <taxon>Eukaryota</taxon>
        <taxon>Fungi</taxon>
        <taxon>Dikarya</taxon>
        <taxon>Basidiomycota</taxon>
        <taxon>Agaricomycotina</taxon>
        <taxon>Tremellomycetes</taxon>
        <taxon>Tremellales</taxon>
        <taxon>Cryptococcaceae</taxon>
        <taxon>Kwoniella</taxon>
    </lineage>
</organism>
<keyword evidence="3" id="KW-1133">Transmembrane helix</keyword>
<evidence type="ECO:0008006" key="6">
    <source>
        <dbReference type="Google" id="ProtNLM"/>
    </source>
</evidence>
<dbReference type="InterPro" id="IPR011701">
    <property type="entry name" value="MFS"/>
</dbReference>
<evidence type="ECO:0000313" key="4">
    <source>
        <dbReference type="EMBL" id="WWC86692.1"/>
    </source>
</evidence>
<evidence type="ECO:0000256" key="3">
    <source>
        <dbReference type="SAM" id="Phobius"/>
    </source>
</evidence>
<proteinExistence type="predicted"/>
<reference evidence="4 5" key="1">
    <citation type="submission" date="2024-01" db="EMBL/GenBank/DDBJ databases">
        <title>Comparative genomics of Cryptococcus and Kwoniella reveals pathogenesis evolution and contrasting modes of karyotype evolution via chromosome fusion or intercentromeric recombination.</title>
        <authorList>
            <person name="Coelho M.A."/>
            <person name="David-Palma M."/>
            <person name="Shea T."/>
            <person name="Bowers K."/>
            <person name="McGinley-Smith S."/>
            <person name="Mohammad A.W."/>
            <person name="Gnirke A."/>
            <person name="Yurkov A.M."/>
            <person name="Nowrousian M."/>
            <person name="Sun S."/>
            <person name="Cuomo C.A."/>
            <person name="Heitman J."/>
        </authorList>
    </citation>
    <scope>NUCLEOTIDE SEQUENCE [LARGE SCALE GENOMIC DNA]</scope>
    <source>
        <strain evidence="4 5">CBS 6074</strain>
    </source>
</reference>
<dbReference type="Gene3D" id="1.20.1250.20">
    <property type="entry name" value="MFS general substrate transporter like domains"/>
    <property type="match status" value="2"/>
</dbReference>
<feature type="transmembrane region" description="Helical" evidence="3">
    <location>
        <begin position="334"/>
        <end position="356"/>
    </location>
</feature>
<feature type="transmembrane region" description="Helical" evidence="3">
    <location>
        <begin position="214"/>
        <end position="233"/>
    </location>
</feature>
<comment type="subcellular location">
    <subcellularLocation>
        <location evidence="1">Membrane</location>
        <topology evidence="1">Multi-pass membrane protein</topology>
    </subcellularLocation>
</comment>
<dbReference type="PANTHER" id="PTHR23520:SF5">
    <property type="entry name" value="TRANSPORTER, PUTATIVE (AFU_ORTHOLOGUE AFUA_3G04000)-RELATED"/>
    <property type="match status" value="1"/>
</dbReference>
<dbReference type="AlphaFoldDB" id="A0AAX4JMN4"/>
<dbReference type="Pfam" id="PF07690">
    <property type="entry name" value="MFS_1"/>
    <property type="match status" value="2"/>
</dbReference>
<dbReference type="EMBL" id="CP144099">
    <property type="protein sequence ID" value="WWC86692.1"/>
    <property type="molecule type" value="Genomic_DNA"/>
</dbReference>
<keyword evidence="3" id="KW-0472">Membrane</keyword>
<dbReference type="Proteomes" id="UP001355207">
    <property type="component" value="Chromosome 2"/>
</dbReference>
<dbReference type="PANTHER" id="PTHR23520">
    <property type="entry name" value="TRANSPORTER, PUTATIVE (AFU_ORTHOLOGUE AFUA_3G04000)-RELATED"/>
    <property type="match status" value="1"/>
</dbReference>
<dbReference type="GO" id="GO:0022857">
    <property type="term" value="F:transmembrane transporter activity"/>
    <property type="evidence" value="ECO:0007669"/>
    <property type="project" value="InterPro"/>
</dbReference>
<accession>A0AAX4JMN4</accession>
<dbReference type="GeneID" id="91092241"/>
<feature type="transmembrane region" description="Helical" evidence="3">
    <location>
        <begin position="75"/>
        <end position="96"/>
    </location>
</feature>
<protein>
    <recommendedName>
        <fullName evidence="6">Major facilitator superfamily (MFS) profile domain-containing protein</fullName>
    </recommendedName>
</protein>
<dbReference type="RefSeq" id="XP_066073455.1">
    <property type="nucleotide sequence ID" value="XM_066217358.1"/>
</dbReference>
<dbReference type="GO" id="GO:0000329">
    <property type="term" value="C:fungal-type vacuole membrane"/>
    <property type="evidence" value="ECO:0007669"/>
    <property type="project" value="TreeGrafter"/>
</dbReference>
<feature type="transmembrane region" description="Helical" evidence="3">
    <location>
        <begin position="408"/>
        <end position="430"/>
    </location>
</feature>
<evidence type="ECO:0000256" key="2">
    <source>
        <dbReference type="SAM" id="MobiDB-lite"/>
    </source>
</evidence>